<sequence length="73" mass="8318">MLLTKMFKGYLYDSIGNECSEAKPIELLDCLEASIVEVMLTFRYRPIVVSLGNGWALFEISPKQRLMVTEVES</sequence>
<dbReference type="PATRIC" id="fig|1051646.9.peg.5152"/>
<keyword evidence="3" id="KW-1185">Reference proteome</keyword>
<keyword evidence="1" id="KW-0614">Plasmid</keyword>
<accession>F9T5A2</accession>
<dbReference type="KEGG" id="vtu:IX91_25705"/>
<gene>
    <name evidence="1" type="ORF">IX91_25705</name>
    <name evidence="2" type="ORF">VITU9109_21174</name>
</gene>
<organism evidence="1 4">
    <name type="scientific">Vibrio tubiashii ATCC 19109</name>
    <dbReference type="NCBI Taxonomy" id="1051646"/>
    <lineage>
        <taxon>Bacteria</taxon>
        <taxon>Pseudomonadati</taxon>
        <taxon>Pseudomonadota</taxon>
        <taxon>Gammaproteobacteria</taxon>
        <taxon>Vibrionales</taxon>
        <taxon>Vibrionaceae</taxon>
        <taxon>Vibrio</taxon>
        <taxon>Vibrio oreintalis group</taxon>
    </lineage>
</organism>
<geneLocation type="plasmid" evidence="1 4">
    <name>p57</name>
</geneLocation>
<dbReference type="Proteomes" id="UP000003836">
    <property type="component" value="Unassembled WGS sequence"/>
</dbReference>
<reference evidence="1 4" key="3">
    <citation type="submission" date="2014-08" db="EMBL/GenBank/DDBJ databases">
        <title>First Complete Genome Sequence of the Shellfish Pathogen Vibrio tubiashii.</title>
        <authorList>
            <person name="Richards G.P."/>
            <person name="Needleman D.S."/>
            <person name="Watson M.A."/>
            <person name="Bono J.L."/>
        </authorList>
    </citation>
    <scope>NUCLEOTIDE SEQUENCE [LARGE SCALE GENOMIC DNA]</scope>
    <source>
        <strain evidence="1 4">ATCC 19109</strain>
        <plasmid evidence="1">p57</plasmid>
        <plasmid evidence="4">Plasmid p57</plasmid>
    </source>
</reference>
<reference evidence="2 3" key="2">
    <citation type="journal article" date="2012" name="Int. J. Syst. Evol. Microbiol.">
        <title>Vibrio caribbeanicus sp. nov., isolated from the marine sponge Scleritoderma cyanea.</title>
        <authorList>
            <person name="Hoffmann M."/>
            <person name="Monday S.R."/>
            <person name="Allard M.W."/>
            <person name="Strain E.A."/>
            <person name="Whittaker P."/>
            <person name="Naum M."/>
            <person name="McCarthy P.J."/>
            <person name="Lopez J.V."/>
            <person name="Fischer M."/>
            <person name="Brown E.W."/>
        </authorList>
    </citation>
    <scope>NUCLEOTIDE SEQUENCE [LARGE SCALE GENOMIC DNA]</scope>
    <source>
        <strain evidence="2 3">ATCC 19109</strain>
    </source>
</reference>
<dbReference type="EMBL" id="CP009358">
    <property type="protein sequence ID" value="AIW17456.1"/>
    <property type="molecule type" value="Genomic_DNA"/>
</dbReference>
<reference evidence="2" key="1">
    <citation type="submission" date="2011-08" db="EMBL/GenBank/DDBJ databases">
        <authorList>
            <person name="Hoffman M."/>
            <person name="Strain E.A."/>
            <person name="Brown E."/>
            <person name="Allard M.W."/>
        </authorList>
    </citation>
    <scope>NUCLEOTIDE SEQUENCE</scope>
    <source>
        <strain evidence="2">ATCC 19109</strain>
    </source>
</reference>
<name>F9T5A2_9VIBR</name>
<protein>
    <submittedName>
        <fullName evidence="1">Uncharacterized protein</fullName>
    </submittedName>
</protein>
<evidence type="ECO:0000313" key="3">
    <source>
        <dbReference type="Proteomes" id="UP000003836"/>
    </source>
</evidence>
<dbReference type="Proteomes" id="UP000030071">
    <property type="component" value="Plasmid p57"/>
</dbReference>
<dbReference type="HOGENOM" id="CLU_2703884_0_0_6"/>
<evidence type="ECO:0000313" key="1">
    <source>
        <dbReference type="EMBL" id="AIW17456.1"/>
    </source>
</evidence>
<evidence type="ECO:0000313" key="2">
    <source>
        <dbReference type="EMBL" id="EGU55299.1"/>
    </source>
</evidence>
<evidence type="ECO:0000313" key="4">
    <source>
        <dbReference type="Proteomes" id="UP000030071"/>
    </source>
</evidence>
<dbReference type="EMBL" id="AFWI01000146">
    <property type="protein sequence ID" value="EGU55299.1"/>
    <property type="molecule type" value="Genomic_DNA"/>
</dbReference>
<dbReference type="AlphaFoldDB" id="F9T5A2"/>
<proteinExistence type="predicted"/>